<protein>
    <submittedName>
        <fullName evidence="3">Glycopeptide antibiotics resistance protein</fullName>
    </submittedName>
</protein>
<keyword evidence="4" id="KW-1185">Reference proteome</keyword>
<feature type="transmembrane region" description="Helical" evidence="1">
    <location>
        <begin position="146"/>
        <end position="168"/>
    </location>
</feature>
<feature type="transmembrane region" description="Helical" evidence="1">
    <location>
        <begin position="60"/>
        <end position="78"/>
    </location>
</feature>
<dbReference type="InterPro" id="IPR053150">
    <property type="entry name" value="Teicoplanin_resist-assoc"/>
</dbReference>
<feature type="domain" description="VanZ-like" evidence="2">
    <location>
        <begin position="14"/>
        <end position="133"/>
    </location>
</feature>
<keyword evidence="1" id="KW-0472">Membrane</keyword>
<dbReference type="STRING" id="670482.SAMN04488542_13122"/>
<feature type="transmembrane region" description="Helical" evidence="1">
    <location>
        <begin position="116"/>
        <end position="134"/>
    </location>
</feature>
<sequence length="169" mass="19196">MKKFLNIGYWAILIFYALLLVDIVFMARDSLRSVNFIPFHSIKDYIMVDNGLGEIRLLDVNIWGNILMFIPAGIYVTLHNAKKTISHNLLFIVIISLFIEIVQFIFTLGATDIDDIILNMFGGLIGIVIFKALNKWLKDEYKVKRTITVLSLVIGLPIVALTVLLIIVN</sequence>
<reference evidence="3 4" key="1">
    <citation type="submission" date="2016-10" db="EMBL/GenBank/DDBJ databases">
        <authorList>
            <person name="de Groot N.N."/>
        </authorList>
    </citation>
    <scope>NUCLEOTIDE SEQUENCE [LARGE SCALE GENOMIC DNA]</scope>
    <source>
        <strain evidence="3 4">DSM 28129</strain>
    </source>
</reference>
<dbReference type="Proteomes" id="UP000198972">
    <property type="component" value="Unassembled WGS sequence"/>
</dbReference>
<feature type="transmembrane region" description="Helical" evidence="1">
    <location>
        <begin position="90"/>
        <end position="110"/>
    </location>
</feature>
<accession>A0A1G7SP32</accession>
<dbReference type="PANTHER" id="PTHR36834">
    <property type="entry name" value="MEMBRANE PROTEIN-RELATED"/>
    <property type="match status" value="1"/>
</dbReference>
<feature type="transmembrane region" description="Helical" evidence="1">
    <location>
        <begin position="7"/>
        <end position="27"/>
    </location>
</feature>
<dbReference type="AlphaFoldDB" id="A0A1G7SP32"/>
<dbReference type="PANTHER" id="PTHR36834:SF2">
    <property type="entry name" value="MEMBRANE PROTEIN"/>
    <property type="match status" value="1"/>
</dbReference>
<evidence type="ECO:0000313" key="3">
    <source>
        <dbReference type="EMBL" id="SDG24728.1"/>
    </source>
</evidence>
<keyword evidence="1" id="KW-1133">Transmembrane helix</keyword>
<name>A0A1G7SP32_9BACL</name>
<dbReference type="Pfam" id="PF04892">
    <property type="entry name" value="VanZ"/>
    <property type="match status" value="1"/>
</dbReference>
<dbReference type="EMBL" id="FNBG01000031">
    <property type="protein sequence ID" value="SDG24728.1"/>
    <property type="molecule type" value="Genomic_DNA"/>
</dbReference>
<dbReference type="InterPro" id="IPR006976">
    <property type="entry name" value="VanZ-like"/>
</dbReference>
<proteinExistence type="predicted"/>
<gene>
    <name evidence="3" type="ORF">SAMN04488542_13122</name>
</gene>
<evidence type="ECO:0000259" key="2">
    <source>
        <dbReference type="Pfam" id="PF04892"/>
    </source>
</evidence>
<keyword evidence="1" id="KW-0812">Transmembrane</keyword>
<evidence type="ECO:0000256" key="1">
    <source>
        <dbReference type="SAM" id="Phobius"/>
    </source>
</evidence>
<evidence type="ECO:0000313" key="4">
    <source>
        <dbReference type="Proteomes" id="UP000198972"/>
    </source>
</evidence>
<dbReference type="OrthoDB" id="4822551at2"/>
<organism evidence="3 4">
    <name type="scientific">Fontibacillus panacisegetis</name>
    <dbReference type="NCBI Taxonomy" id="670482"/>
    <lineage>
        <taxon>Bacteria</taxon>
        <taxon>Bacillati</taxon>
        <taxon>Bacillota</taxon>
        <taxon>Bacilli</taxon>
        <taxon>Bacillales</taxon>
        <taxon>Paenibacillaceae</taxon>
        <taxon>Fontibacillus</taxon>
    </lineage>
</organism>